<feature type="transmembrane region" description="Helical" evidence="1">
    <location>
        <begin position="156"/>
        <end position="174"/>
    </location>
</feature>
<protein>
    <submittedName>
        <fullName evidence="2">Uncharacterized membrane protein</fullName>
    </submittedName>
</protein>
<dbReference type="Proteomes" id="UP000198535">
    <property type="component" value="Unassembled WGS sequence"/>
</dbReference>
<keyword evidence="1" id="KW-1133">Transmembrane helix</keyword>
<dbReference type="STRING" id="487685.SAMN04488696_2069"/>
<organism evidence="2 3">
    <name type="scientific">Methanolobus profundi</name>
    <dbReference type="NCBI Taxonomy" id="487685"/>
    <lineage>
        <taxon>Archaea</taxon>
        <taxon>Methanobacteriati</taxon>
        <taxon>Methanobacteriota</taxon>
        <taxon>Stenosarchaea group</taxon>
        <taxon>Methanomicrobia</taxon>
        <taxon>Methanosarcinales</taxon>
        <taxon>Methanosarcinaceae</taxon>
        <taxon>Methanolobus</taxon>
    </lineage>
</organism>
<evidence type="ECO:0000313" key="3">
    <source>
        <dbReference type="Proteomes" id="UP000198535"/>
    </source>
</evidence>
<keyword evidence="3" id="KW-1185">Reference proteome</keyword>
<dbReference type="Pfam" id="PF07758">
    <property type="entry name" value="DUF1614"/>
    <property type="match status" value="1"/>
</dbReference>
<feature type="transmembrane region" description="Helical" evidence="1">
    <location>
        <begin position="212"/>
        <end position="234"/>
    </location>
</feature>
<keyword evidence="1" id="KW-0812">Transmembrane</keyword>
<dbReference type="RefSeq" id="WP_091936621.1">
    <property type="nucleotide sequence ID" value="NZ_FOUJ01000004.1"/>
</dbReference>
<proteinExistence type="predicted"/>
<accession>A0A1I4SXC0</accession>
<feature type="transmembrane region" description="Helical" evidence="1">
    <location>
        <begin position="45"/>
        <end position="63"/>
    </location>
</feature>
<keyword evidence="1" id="KW-0472">Membrane</keyword>
<feature type="transmembrane region" description="Helical" evidence="1">
    <location>
        <begin position="12"/>
        <end position="39"/>
    </location>
</feature>
<dbReference type="EMBL" id="FOUJ01000004">
    <property type="protein sequence ID" value="SFM69168.1"/>
    <property type="molecule type" value="Genomic_DNA"/>
</dbReference>
<reference evidence="3" key="1">
    <citation type="submission" date="2016-10" db="EMBL/GenBank/DDBJ databases">
        <authorList>
            <person name="Varghese N."/>
            <person name="Submissions S."/>
        </authorList>
    </citation>
    <scope>NUCLEOTIDE SEQUENCE [LARGE SCALE GENOMIC DNA]</scope>
    <source>
        <strain evidence="3">Mob M</strain>
    </source>
</reference>
<evidence type="ECO:0000256" key="1">
    <source>
        <dbReference type="SAM" id="Phobius"/>
    </source>
</evidence>
<sequence length="235" mass="25148">MRHRIFYNPFNFIFTLILTFVLAFSISVLFFGFVSTAFAKIGFSWNDALILLLASLIGSNINVPLRTIESKVPIEDHKYVKVFGVSYRVPFKKTHITKTTVAINVGGALIPTIVSLYLLSLFPEAAVYALYATFMVALITKAVARPVKGVGIVSPALLPPIAAAICSIIVVYTTQVHHDLIFAVAYTSGTLGTLIGADLLNMRAITKLGAPVVSIGGAGTFDGVFLAGVIAVLLV</sequence>
<feature type="transmembrane region" description="Helical" evidence="1">
    <location>
        <begin position="101"/>
        <end position="119"/>
    </location>
</feature>
<dbReference type="AlphaFoldDB" id="A0A1I4SXC0"/>
<dbReference type="InterPro" id="IPR011672">
    <property type="entry name" value="DUF1614"/>
</dbReference>
<gene>
    <name evidence="2" type="ORF">SAMN04488696_2069</name>
</gene>
<feature type="transmembrane region" description="Helical" evidence="1">
    <location>
        <begin position="180"/>
        <end position="200"/>
    </location>
</feature>
<dbReference type="OrthoDB" id="46118at2157"/>
<name>A0A1I4SXC0_9EURY</name>
<evidence type="ECO:0000313" key="2">
    <source>
        <dbReference type="EMBL" id="SFM69168.1"/>
    </source>
</evidence>
<feature type="transmembrane region" description="Helical" evidence="1">
    <location>
        <begin position="125"/>
        <end position="144"/>
    </location>
</feature>